<keyword evidence="3" id="KW-1185">Reference proteome</keyword>
<feature type="compositionally biased region" description="Low complexity" evidence="1">
    <location>
        <begin position="206"/>
        <end position="219"/>
    </location>
</feature>
<protein>
    <submittedName>
        <fullName evidence="2">Uncharacterized protein</fullName>
    </submittedName>
</protein>
<dbReference type="EMBL" id="ML120423">
    <property type="protein sequence ID" value="RPA95634.1"/>
    <property type="molecule type" value="Genomic_DNA"/>
</dbReference>
<dbReference type="AlphaFoldDB" id="A0A3N4JP17"/>
<feature type="compositionally biased region" description="Basic and acidic residues" evidence="1">
    <location>
        <begin position="98"/>
        <end position="107"/>
    </location>
</feature>
<dbReference type="Proteomes" id="UP000276215">
    <property type="component" value="Unassembled WGS sequence"/>
</dbReference>
<evidence type="ECO:0000256" key="1">
    <source>
        <dbReference type="SAM" id="MobiDB-lite"/>
    </source>
</evidence>
<feature type="compositionally biased region" description="Basic and acidic residues" evidence="1">
    <location>
        <begin position="147"/>
        <end position="159"/>
    </location>
</feature>
<dbReference type="STRING" id="1336337.A0A3N4JP17"/>
<feature type="compositionally biased region" description="Pro residues" evidence="1">
    <location>
        <begin position="225"/>
        <end position="239"/>
    </location>
</feature>
<evidence type="ECO:0000313" key="2">
    <source>
        <dbReference type="EMBL" id="RPA95634.1"/>
    </source>
</evidence>
<feature type="region of interest" description="Disordered" evidence="1">
    <location>
        <begin position="54"/>
        <end position="267"/>
    </location>
</feature>
<accession>A0A3N4JP17</accession>
<feature type="compositionally biased region" description="Basic and acidic residues" evidence="1">
    <location>
        <begin position="63"/>
        <end position="79"/>
    </location>
</feature>
<sequence>MYVRLYGMSPERAQRYLDSEIIIKMINKRATMLANTPKRSKPWDVKRQEAFENALSAFDNASNEERRMSEDDAQERQLEEDIAPLPKIKRRKKATAPPEKRPPDKTADSLGNPGDKTDASPASASGTGKKTKKRSKKLWKKATQSRNIEDILKKGTKPEDPDETEEDEPRSLPNGSRPGVTGRSEGFSGRAQDPYPYPGSDTQPDRVAPSSVSTSTTTRCSRRVPSPPWRWPSRNPPLPSSHALITSTHPPVPSKNPNHRPLDSTPKDLTIRQARQLAFFDRRRPDTVFHVSEMEIDDDEDVPEKEKEITVAGWEKWNAVSSTQES</sequence>
<evidence type="ECO:0000313" key="3">
    <source>
        <dbReference type="Proteomes" id="UP000276215"/>
    </source>
</evidence>
<organism evidence="2 3">
    <name type="scientific">Choiromyces venosus 120613-1</name>
    <dbReference type="NCBI Taxonomy" id="1336337"/>
    <lineage>
        <taxon>Eukaryota</taxon>
        <taxon>Fungi</taxon>
        <taxon>Dikarya</taxon>
        <taxon>Ascomycota</taxon>
        <taxon>Pezizomycotina</taxon>
        <taxon>Pezizomycetes</taxon>
        <taxon>Pezizales</taxon>
        <taxon>Tuberaceae</taxon>
        <taxon>Choiromyces</taxon>
    </lineage>
</organism>
<name>A0A3N4JP17_9PEZI</name>
<reference evidence="2 3" key="1">
    <citation type="journal article" date="2018" name="Nat. Ecol. Evol.">
        <title>Pezizomycetes genomes reveal the molecular basis of ectomycorrhizal truffle lifestyle.</title>
        <authorList>
            <person name="Murat C."/>
            <person name="Payen T."/>
            <person name="Noel B."/>
            <person name="Kuo A."/>
            <person name="Morin E."/>
            <person name="Chen J."/>
            <person name="Kohler A."/>
            <person name="Krizsan K."/>
            <person name="Balestrini R."/>
            <person name="Da Silva C."/>
            <person name="Montanini B."/>
            <person name="Hainaut M."/>
            <person name="Levati E."/>
            <person name="Barry K.W."/>
            <person name="Belfiori B."/>
            <person name="Cichocki N."/>
            <person name="Clum A."/>
            <person name="Dockter R.B."/>
            <person name="Fauchery L."/>
            <person name="Guy J."/>
            <person name="Iotti M."/>
            <person name="Le Tacon F."/>
            <person name="Lindquist E.A."/>
            <person name="Lipzen A."/>
            <person name="Malagnac F."/>
            <person name="Mello A."/>
            <person name="Molinier V."/>
            <person name="Miyauchi S."/>
            <person name="Poulain J."/>
            <person name="Riccioni C."/>
            <person name="Rubini A."/>
            <person name="Sitrit Y."/>
            <person name="Splivallo R."/>
            <person name="Traeger S."/>
            <person name="Wang M."/>
            <person name="Zifcakova L."/>
            <person name="Wipf D."/>
            <person name="Zambonelli A."/>
            <person name="Paolocci F."/>
            <person name="Nowrousian M."/>
            <person name="Ottonello S."/>
            <person name="Baldrian P."/>
            <person name="Spatafora J.W."/>
            <person name="Henrissat B."/>
            <person name="Nagy L.G."/>
            <person name="Aury J.M."/>
            <person name="Wincker P."/>
            <person name="Grigoriev I.V."/>
            <person name="Bonfante P."/>
            <person name="Martin F.M."/>
        </authorList>
    </citation>
    <scope>NUCLEOTIDE SEQUENCE [LARGE SCALE GENOMIC DNA]</scope>
    <source>
        <strain evidence="2 3">120613-1</strain>
    </source>
</reference>
<feature type="compositionally biased region" description="Basic residues" evidence="1">
    <location>
        <begin position="129"/>
        <end position="140"/>
    </location>
</feature>
<proteinExistence type="predicted"/>
<gene>
    <name evidence="2" type="ORF">L873DRAFT_1792138</name>
</gene>